<evidence type="ECO:0000259" key="1">
    <source>
        <dbReference type="Pfam" id="PF20675"/>
    </source>
</evidence>
<dbReference type="EMBL" id="SDAM02000109">
    <property type="protein sequence ID" value="KAH6829285.1"/>
    <property type="molecule type" value="Genomic_DNA"/>
</dbReference>
<evidence type="ECO:0000313" key="3">
    <source>
        <dbReference type="Proteomes" id="UP001190926"/>
    </source>
</evidence>
<reference evidence="2 3" key="1">
    <citation type="journal article" date="2021" name="Nat. Commun.">
        <title>Incipient diploidization of the medicinal plant Perilla within 10,000 years.</title>
        <authorList>
            <person name="Zhang Y."/>
            <person name="Shen Q."/>
            <person name="Leng L."/>
            <person name="Zhang D."/>
            <person name="Chen S."/>
            <person name="Shi Y."/>
            <person name="Ning Z."/>
            <person name="Chen S."/>
        </authorList>
    </citation>
    <scope>NUCLEOTIDE SEQUENCE [LARGE SCALE GENOMIC DNA]</scope>
    <source>
        <strain evidence="3">cv. PC099</strain>
    </source>
</reference>
<dbReference type="Pfam" id="PF20675">
    <property type="entry name" value="MPH2"/>
    <property type="match status" value="1"/>
</dbReference>
<dbReference type="PANTHER" id="PTHR35742">
    <property type="entry name" value="THYLAKOID LUMENAL 16.5 KDA PROTEIN, CHLOROPLASTIC"/>
    <property type="match status" value="1"/>
</dbReference>
<dbReference type="InterPro" id="IPR038862">
    <property type="entry name" value="MPH2"/>
</dbReference>
<name>A0AAD4P7Y7_PERFH</name>
<keyword evidence="3" id="KW-1185">Reference proteome</keyword>
<dbReference type="PANTHER" id="PTHR35742:SF1">
    <property type="entry name" value="THYLAKOID LUMENAL 16.5 KDA PROTEIN, CHLOROPLASTIC"/>
    <property type="match status" value="1"/>
</dbReference>
<accession>A0AAD4P7Y7</accession>
<dbReference type="GO" id="GO:0010206">
    <property type="term" value="P:photosystem II repair"/>
    <property type="evidence" value="ECO:0007669"/>
    <property type="project" value="InterPro"/>
</dbReference>
<protein>
    <submittedName>
        <fullName evidence="2">Chloroplast thylakoid lumen protein</fullName>
    </submittedName>
</protein>
<dbReference type="InterPro" id="IPR049072">
    <property type="entry name" value="MPH2_C"/>
</dbReference>
<comment type="caution">
    <text evidence="2">The sequence shown here is derived from an EMBL/GenBank/DDBJ whole genome shotgun (WGS) entry which is preliminary data.</text>
</comment>
<feature type="domain" description="Maintenance of Photosystem II under High light 2 C-terminal" evidence="1">
    <location>
        <begin position="107"/>
        <end position="211"/>
    </location>
</feature>
<proteinExistence type="predicted"/>
<dbReference type="AlphaFoldDB" id="A0AAD4P7Y7"/>
<organism evidence="2 3">
    <name type="scientific">Perilla frutescens var. hirtella</name>
    <name type="common">Perilla citriodora</name>
    <name type="synonym">Perilla setoyensis</name>
    <dbReference type="NCBI Taxonomy" id="608512"/>
    <lineage>
        <taxon>Eukaryota</taxon>
        <taxon>Viridiplantae</taxon>
        <taxon>Streptophyta</taxon>
        <taxon>Embryophyta</taxon>
        <taxon>Tracheophyta</taxon>
        <taxon>Spermatophyta</taxon>
        <taxon>Magnoliopsida</taxon>
        <taxon>eudicotyledons</taxon>
        <taxon>Gunneridae</taxon>
        <taxon>Pentapetalae</taxon>
        <taxon>asterids</taxon>
        <taxon>lamiids</taxon>
        <taxon>Lamiales</taxon>
        <taxon>Lamiaceae</taxon>
        <taxon>Nepetoideae</taxon>
        <taxon>Elsholtzieae</taxon>
        <taxon>Perilla</taxon>
    </lineage>
</organism>
<gene>
    <name evidence="2" type="ORF">C2S53_011378</name>
</gene>
<evidence type="ECO:0000313" key="2">
    <source>
        <dbReference type="EMBL" id="KAH6829285.1"/>
    </source>
</evidence>
<dbReference type="Proteomes" id="UP001190926">
    <property type="component" value="Unassembled WGS sequence"/>
</dbReference>
<sequence>MATFLLSNAKVFLPSSSTLHTQPQQTVCRAAPSNEPPSSIAVTSRRSISLSLTSAAAALLLAANYKADAAILEADDDEELLEKVKRDRKKRLDRQGVINSSTKETALLQDAVYKLSKIGQALESNNLSEASSVLGSSNTEWLQKVNSALDKLSYGEEEKTEADIFNSSLASLISSISQNDVEASKIAFVTSATAFEKWTTLSGLSERLKGL</sequence>